<dbReference type="PRINTS" id="PR00111">
    <property type="entry name" value="ABHYDROLASE"/>
</dbReference>
<keyword evidence="3" id="KW-1185">Reference proteome</keyword>
<proteinExistence type="predicted"/>
<dbReference type="InterPro" id="IPR000073">
    <property type="entry name" value="AB_hydrolase_1"/>
</dbReference>
<comment type="caution">
    <text evidence="2">The sequence shown here is derived from an EMBL/GenBank/DDBJ whole genome shotgun (WGS) entry which is preliminary data.</text>
</comment>
<dbReference type="EMBL" id="JAQQXS010000001">
    <property type="protein sequence ID" value="MDC8783789.1"/>
    <property type="molecule type" value="Genomic_DNA"/>
</dbReference>
<dbReference type="InterPro" id="IPR029058">
    <property type="entry name" value="AB_hydrolase_fold"/>
</dbReference>
<feature type="domain" description="AB hydrolase-1" evidence="1">
    <location>
        <begin position="39"/>
        <end position="283"/>
    </location>
</feature>
<name>A0ABT5KLQ7_9BURK</name>
<protein>
    <submittedName>
        <fullName evidence="2">Alpha/beta hydrolase</fullName>
    </submittedName>
</protein>
<accession>A0ABT5KLQ7</accession>
<evidence type="ECO:0000259" key="1">
    <source>
        <dbReference type="Pfam" id="PF00561"/>
    </source>
</evidence>
<dbReference type="InterPro" id="IPR050266">
    <property type="entry name" value="AB_hydrolase_sf"/>
</dbReference>
<dbReference type="Gene3D" id="3.40.50.1820">
    <property type="entry name" value="alpha/beta hydrolase"/>
    <property type="match status" value="1"/>
</dbReference>
<dbReference type="SUPFAM" id="SSF53474">
    <property type="entry name" value="alpha/beta-Hydrolases"/>
    <property type="match status" value="1"/>
</dbReference>
<dbReference type="RefSeq" id="WP_273594903.1">
    <property type="nucleotide sequence ID" value="NZ_JAQQXS010000001.1"/>
</dbReference>
<dbReference type="Proteomes" id="UP001219862">
    <property type="component" value="Unassembled WGS sequence"/>
</dbReference>
<evidence type="ECO:0000313" key="3">
    <source>
        <dbReference type="Proteomes" id="UP001219862"/>
    </source>
</evidence>
<sequence length="298" mass="32100">MTQPQLKHVQSLGNSGLYRMAYWEWAYGGPALPEGVTPPVLVCVHGLSRQGRDFDTLARAMQARYRVICPDVVGRGQSAWLSNPAGYQVPAYVADMVTLLARLDVPQVDWVGTSMGGLIGMGLAALPGNPIRRLVLNDVGPTLDFEALQRIGRYLGQPKVFESLDEGAAYLASISQSFGPHTPEQWAALSAPMLKALPGQVGRFSLHYDPAIALPFASMTEELVRQGSAALWQTYDAISCPTLLLRGHESDLLSLKTAHAMGERGPCARLKEFDGVGHAPTLVHAEQINAVAEFLGAA</sequence>
<keyword evidence="2" id="KW-0378">Hydrolase</keyword>
<dbReference type="Pfam" id="PF00561">
    <property type="entry name" value="Abhydrolase_1"/>
    <property type="match status" value="1"/>
</dbReference>
<gene>
    <name evidence="2" type="ORF">PRZ01_01110</name>
</gene>
<organism evidence="2 3">
    <name type="scientific">Roseateles koreensis</name>
    <dbReference type="NCBI Taxonomy" id="2987526"/>
    <lineage>
        <taxon>Bacteria</taxon>
        <taxon>Pseudomonadati</taxon>
        <taxon>Pseudomonadota</taxon>
        <taxon>Betaproteobacteria</taxon>
        <taxon>Burkholderiales</taxon>
        <taxon>Sphaerotilaceae</taxon>
        <taxon>Roseateles</taxon>
    </lineage>
</organism>
<dbReference type="PANTHER" id="PTHR43798">
    <property type="entry name" value="MONOACYLGLYCEROL LIPASE"/>
    <property type="match status" value="1"/>
</dbReference>
<dbReference type="GO" id="GO:0016787">
    <property type="term" value="F:hydrolase activity"/>
    <property type="evidence" value="ECO:0007669"/>
    <property type="project" value="UniProtKB-KW"/>
</dbReference>
<reference evidence="2 3" key="1">
    <citation type="submission" date="2022-10" db="EMBL/GenBank/DDBJ databases">
        <title>paucibacter sp. hw8 Genome sequencing.</title>
        <authorList>
            <person name="Park S."/>
        </authorList>
    </citation>
    <scope>NUCLEOTIDE SEQUENCE [LARGE SCALE GENOMIC DNA]</scope>
    <source>
        <strain evidence="3">hw8</strain>
    </source>
</reference>
<evidence type="ECO:0000313" key="2">
    <source>
        <dbReference type="EMBL" id="MDC8783789.1"/>
    </source>
</evidence>